<dbReference type="OrthoDB" id="5573651at2759"/>
<dbReference type="Pfam" id="PF25506">
    <property type="entry name" value="TIM-barrel_MTC6"/>
    <property type="match status" value="1"/>
</dbReference>
<evidence type="ECO:0000256" key="3">
    <source>
        <dbReference type="ARBA" id="ARBA00022729"/>
    </source>
</evidence>
<dbReference type="RefSeq" id="XP_046065047.1">
    <property type="nucleotide sequence ID" value="XM_046201934.1"/>
</dbReference>
<reference evidence="13" key="1">
    <citation type="journal article" date="2021" name="Open Biol.">
        <title>Shared evolutionary footprints suggest mitochondrial oxidative damage underlies multiple complex I losses in fungi.</title>
        <authorList>
            <person name="Schikora-Tamarit M.A."/>
            <person name="Marcet-Houben M."/>
            <person name="Nosek J."/>
            <person name="Gabaldon T."/>
        </authorList>
    </citation>
    <scope>NUCLEOTIDE SEQUENCE</scope>
    <source>
        <strain evidence="13">CBS6075</strain>
    </source>
</reference>
<evidence type="ECO:0000256" key="11">
    <source>
        <dbReference type="SAM" id="SignalP"/>
    </source>
</evidence>
<evidence type="ECO:0000256" key="1">
    <source>
        <dbReference type="ARBA" id="ARBA00004479"/>
    </source>
</evidence>
<organism evidence="13 14">
    <name type="scientific">Ogataea philodendri</name>
    <dbReference type="NCBI Taxonomy" id="1378263"/>
    <lineage>
        <taxon>Eukaryota</taxon>
        <taxon>Fungi</taxon>
        <taxon>Dikarya</taxon>
        <taxon>Ascomycota</taxon>
        <taxon>Saccharomycotina</taxon>
        <taxon>Pichiomycetes</taxon>
        <taxon>Pichiales</taxon>
        <taxon>Pichiaceae</taxon>
        <taxon>Ogataea</taxon>
    </lineage>
</organism>
<proteinExistence type="inferred from homology"/>
<dbReference type="SUPFAM" id="SSF56436">
    <property type="entry name" value="C-type lectin-like"/>
    <property type="match status" value="1"/>
</dbReference>
<evidence type="ECO:0000256" key="5">
    <source>
        <dbReference type="ARBA" id="ARBA00023136"/>
    </source>
</evidence>
<dbReference type="InterPro" id="IPR016187">
    <property type="entry name" value="CTDL_fold"/>
</dbReference>
<evidence type="ECO:0000313" key="14">
    <source>
        <dbReference type="Proteomes" id="UP000769157"/>
    </source>
</evidence>
<feature type="chain" id="PRO_5040385123" description="Maintenance of telomere capping protein 6" evidence="11">
    <location>
        <begin position="17"/>
        <end position="491"/>
    </location>
</feature>
<dbReference type="PANTHER" id="PTHR35518:SF2">
    <property type="entry name" value="MAINTENANCE OF TELOMERE CAPPING PROTEIN 6"/>
    <property type="match status" value="1"/>
</dbReference>
<evidence type="ECO:0000256" key="4">
    <source>
        <dbReference type="ARBA" id="ARBA00022989"/>
    </source>
</evidence>
<evidence type="ECO:0000256" key="10">
    <source>
        <dbReference type="SAM" id="Phobius"/>
    </source>
</evidence>
<sequence length="491" mass="55676">MLISCLLFLFVVPCLADWQQMSSTRAIALRAQRDVMKNTTILNSAVFGVNLNTVLFNNYGYNATSLDYMESLMDVGAQAFELNLYYNEDLGDWGLADFTSNEASFGFNGTSDFNITRLLTRINQFTSITETNLNANIMFLLLNLYSTSSSDENHKTGETGLATTFSNLMYAANPYYYKTLENITLNYYLFGDQLRIIPVIMSNNLGHNASYDLSNDLNLFYEANKTIPIKMSESQDTECVEPSSFQFAYDTEQHPYNNESFRSDLVCGYSAIITQPLADISDISLLLPYTYWSWEASEPNSTISNSHHQQNTNDTTEARDDDYLNRCAISTPNGWKAVSCELKLPVACSLQGNRTHFRLTDDKYSYFEADDACAGMDEGNYFFPVPSTPYEQLSLSQILPSDTHGVWINLNSLSSSNCWVYGGPNALCPYQHIVSRRIFKEMISPASVIALVLFCLIVLVQVDRLPVHRNRKHWRRVLKRKLQNEFEGIPS</sequence>
<dbReference type="GO" id="GO:0016020">
    <property type="term" value="C:membrane"/>
    <property type="evidence" value="ECO:0007669"/>
    <property type="project" value="UniProtKB-SubCell"/>
</dbReference>
<evidence type="ECO:0000313" key="13">
    <source>
        <dbReference type="EMBL" id="KAH3671932.1"/>
    </source>
</evidence>
<feature type="domain" description="MTC6 partial TIM-barrel" evidence="12">
    <location>
        <begin position="20"/>
        <end position="293"/>
    </location>
</feature>
<protein>
    <recommendedName>
        <fullName evidence="9">Maintenance of telomere capping protein 6</fullName>
    </recommendedName>
</protein>
<accession>A0A9P8PHK1</accession>
<keyword evidence="6" id="KW-0325">Glycoprotein</keyword>
<dbReference type="PANTHER" id="PTHR35518">
    <property type="entry name" value="MAINTENANCE OF TELOMOERE CAPPING"/>
    <property type="match status" value="1"/>
</dbReference>
<feature type="signal peptide" evidence="11">
    <location>
        <begin position="1"/>
        <end position="16"/>
    </location>
</feature>
<evidence type="ECO:0000256" key="9">
    <source>
        <dbReference type="ARBA" id="ARBA00039865"/>
    </source>
</evidence>
<dbReference type="AlphaFoldDB" id="A0A9P8PHK1"/>
<dbReference type="InterPro" id="IPR057530">
    <property type="entry name" value="TIM-barrel_MTC6"/>
</dbReference>
<evidence type="ECO:0000256" key="6">
    <source>
        <dbReference type="ARBA" id="ARBA00023180"/>
    </source>
</evidence>
<dbReference type="InterPro" id="IPR051008">
    <property type="entry name" value="Telomere_Capping_Maintenance"/>
</dbReference>
<name>A0A9P8PHK1_9ASCO</name>
<comment type="caution">
    <text evidence="13">The sequence shown here is derived from an EMBL/GenBank/DDBJ whole genome shotgun (WGS) entry which is preliminary data.</text>
</comment>
<dbReference type="EMBL" id="JAEUBE010000042">
    <property type="protein sequence ID" value="KAH3671932.1"/>
    <property type="molecule type" value="Genomic_DNA"/>
</dbReference>
<reference evidence="13" key="2">
    <citation type="submission" date="2021-01" db="EMBL/GenBank/DDBJ databases">
        <authorList>
            <person name="Schikora-Tamarit M.A."/>
        </authorList>
    </citation>
    <scope>NUCLEOTIDE SEQUENCE</scope>
    <source>
        <strain evidence="13">CBS6075</strain>
    </source>
</reference>
<feature type="transmembrane region" description="Helical" evidence="10">
    <location>
        <begin position="442"/>
        <end position="462"/>
    </location>
</feature>
<dbReference type="Proteomes" id="UP000769157">
    <property type="component" value="Unassembled WGS sequence"/>
</dbReference>
<evidence type="ECO:0000256" key="2">
    <source>
        <dbReference type="ARBA" id="ARBA00022692"/>
    </source>
</evidence>
<keyword evidence="3 11" id="KW-0732">Signal</keyword>
<evidence type="ECO:0000256" key="7">
    <source>
        <dbReference type="ARBA" id="ARBA00037703"/>
    </source>
</evidence>
<comment type="function">
    <text evidence="7">May be involved in telomere capping.</text>
</comment>
<evidence type="ECO:0000256" key="8">
    <source>
        <dbReference type="ARBA" id="ARBA00038159"/>
    </source>
</evidence>
<gene>
    <name evidence="13" type="ORF">OGAPHI_000118</name>
</gene>
<keyword evidence="5 10" id="KW-0472">Membrane</keyword>
<keyword evidence="4 10" id="KW-1133">Transmembrane helix</keyword>
<keyword evidence="14" id="KW-1185">Reference proteome</keyword>
<dbReference type="GeneID" id="70232086"/>
<keyword evidence="2 10" id="KW-0812">Transmembrane</keyword>
<evidence type="ECO:0000259" key="12">
    <source>
        <dbReference type="Pfam" id="PF25506"/>
    </source>
</evidence>
<comment type="similarity">
    <text evidence="8">Belongs to the MTC6 family.</text>
</comment>
<comment type="subcellular location">
    <subcellularLocation>
        <location evidence="1">Membrane</location>
        <topology evidence="1">Single-pass type I membrane protein</topology>
    </subcellularLocation>
</comment>